<protein>
    <submittedName>
        <fullName evidence="1">Uncharacterized protein</fullName>
    </submittedName>
</protein>
<reference evidence="1" key="1">
    <citation type="journal article" date="2018" name="Genome Biol.">
        <title>SKESA: strategic k-mer extension for scrupulous assemblies.</title>
        <authorList>
            <person name="Souvorov A."/>
            <person name="Agarwala R."/>
            <person name="Lipman D.J."/>
        </authorList>
    </citation>
    <scope>NUCLEOTIDE SEQUENCE</scope>
    <source>
        <strain evidence="1">09051564_33_guinea_fowl_Incl1_ESC-S_2009</strain>
    </source>
</reference>
<organism evidence="1">
    <name type="scientific">Salmonella infantis</name>
    <dbReference type="NCBI Taxonomy" id="595"/>
    <lineage>
        <taxon>Bacteria</taxon>
        <taxon>Pseudomonadati</taxon>
        <taxon>Pseudomonadota</taxon>
        <taxon>Gammaproteobacteria</taxon>
        <taxon>Enterobacterales</taxon>
        <taxon>Enterobacteriaceae</taxon>
        <taxon>Salmonella</taxon>
    </lineage>
</organism>
<evidence type="ECO:0000313" key="1">
    <source>
        <dbReference type="EMBL" id="HAF0301444.1"/>
    </source>
</evidence>
<gene>
    <name evidence="1" type="ORF">G9W72_004590</name>
</gene>
<comment type="caution">
    <text evidence="1">The sequence shown here is derived from an EMBL/GenBank/DDBJ whole genome shotgun (WGS) entry which is preliminary data.</text>
</comment>
<proteinExistence type="predicted"/>
<dbReference type="EMBL" id="DAATVP010000028">
    <property type="protein sequence ID" value="HAF0301444.1"/>
    <property type="molecule type" value="Genomic_DNA"/>
</dbReference>
<dbReference type="AlphaFoldDB" id="A0A603JU13"/>
<accession>A0A603JU13</accession>
<name>A0A603JU13_SALIN</name>
<reference evidence="1" key="2">
    <citation type="submission" date="2018-07" db="EMBL/GenBank/DDBJ databases">
        <authorList>
            <consortium name="NCBI Pathogen Detection Project"/>
        </authorList>
    </citation>
    <scope>NUCLEOTIDE SEQUENCE</scope>
    <source>
        <strain evidence="1">09051564_33_guinea_fowl_Incl1_ESC-S_2009</strain>
    </source>
</reference>
<sequence length="145" mass="16790">MTGEKLSAFGSYIDIEKLNIDSHDLKARMYKSKNKPSNILNLMACLNIFDSFKARALFISSQQMAAMIAYRLFCADFNKGIENIKSREEVIELAVLDFTTIIYQIDLYICDNTEVDVVYLFTQEELIEEVLINTCFFFHEEAKIQ</sequence>